<protein>
    <submittedName>
        <fullName evidence="2">Uncharacterized protein</fullName>
    </submittedName>
</protein>
<keyword evidence="3" id="KW-1185">Reference proteome</keyword>
<evidence type="ECO:0000313" key="2">
    <source>
        <dbReference type="EMBL" id="CAB9525121.1"/>
    </source>
</evidence>
<organism evidence="2 3">
    <name type="scientific">Seminavis robusta</name>
    <dbReference type="NCBI Taxonomy" id="568900"/>
    <lineage>
        <taxon>Eukaryota</taxon>
        <taxon>Sar</taxon>
        <taxon>Stramenopiles</taxon>
        <taxon>Ochrophyta</taxon>
        <taxon>Bacillariophyta</taxon>
        <taxon>Bacillariophyceae</taxon>
        <taxon>Bacillariophycidae</taxon>
        <taxon>Naviculales</taxon>
        <taxon>Naviculaceae</taxon>
        <taxon>Seminavis</taxon>
    </lineage>
</organism>
<feature type="signal peptide" evidence="1">
    <location>
        <begin position="1"/>
        <end position="22"/>
    </location>
</feature>
<feature type="chain" id="PRO_5040319355" evidence="1">
    <location>
        <begin position="23"/>
        <end position="112"/>
    </location>
</feature>
<proteinExistence type="predicted"/>
<dbReference type="EMBL" id="CAICTM010001631">
    <property type="protein sequence ID" value="CAB9525121.1"/>
    <property type="molecule type" value="Genomic_DNA"/>
</dbReference>
<gene>
    <name evidence="2" type="ORF">SEMRO_1633_G287360.1</name>
</gene>
<accession>A0A9N8ET97</accession>
<name>A0A9N8ET97_9STRA</name>
<dbReference type="AlphaFoldDB" id="A0A9N8ET97"/>
<reference evidence="2" key="1">
    <citation type="submission" date="2020-06" db="EMBL/GenBank/DDBJ databases">
        <authorList>
            <consortium name="Plant Systems Biology data submission"/>
        </authorList>
    </citation>
    <scope>NUCLEOTIDE SEQUENCE</scope>
    <source>
        <strain evidence="2">D6</strain>
    </source>
</reference>
<evidence type="ECO:0000313" key="3">
    <source>
        <dbReference type="Proteomes" id="UP001153069"/>
    </source>
</evidence>
<comment type="caution">
    <text evidence="2">The sequence shown here is derived from an EMBL/GenBank/DDBJ whole genome shotgun (WGS) entry which is preliminary data.</text>
</comment>
<sequence>MMSVVARLFVFLSAFCAMMASAHLNVRRLINEDVDVSWWSVDIMGCPCGCVNDAGVQGSWIMEFVDSDFDFHCVTMEEPLWEPEDHLEHIFDCIDDIDTPSGFLAQGYSCSA</sequence>
<keyword evidence="1" id="KW-0732">Signal</keyword>
<dbReference type="Proteomes" id="UP001153069">
    <property type="component" value="Unassembled WGS sequence"/>
</dbReference>
<evidence type="ECO:0000256" key="1">
    <source>
        <dbReference type="SAM" id="SignalP"/>
    </source>
</evidence>